<organism evidence="1 2">
    <name type="scientific">Penicillium camemberti (strain FM 013)</name>
    <dbReference type="NCBI Taxonomy" id="1429867"/>
    <lineage>
        <taxon>Eukaryota</taxon>
        <taxon>Fungi</taxon>
        <taxon>Dikarya</taxon>
        <taxon>Ascomycota</taxon>
        <taxon>Pezizomycotina</taxon>
        <taxon>Eurotiomycetes</taxon>
        <taxon>Eurotiomycetidae</taxon>
        <taxon>Eurotiales</taxon>
        <taxon>Aspergillaceae</taxon>
        <taxon>Penicillium</taxon>
    </lineage>
</organism>
<sequence length="60" mass="6578">MKLPLALHEIRDNRRQQEAILGRTSLSGCSHGLFSPRHSRELAGSPFPLMGESSVASLYA</sequence>
<evidence type="ECO:0000313" key="2">
    <source>
        <dbReference type="Proteomes" id="UP000053732"/>
    </source>
</evidence>
<accession>A0A0G4P0R3</accession>
<evidence type="ECO:0000313" key="1">
    <source>
        <dbReference type="EMBL" id="CRL19863.1"/>
    </source>
</evidence>
<dbReference type="EMBL" id="HG793136">
    <property type="protein sequence ID" value="CRL19863.1"/>
    <property type="molecule type" value="Genomic_DNA"/>
</dbReference>
<dbReference type="Proteomes" id="UP000053732">
    <property type="component" value="Unassembled WGS sequence"/>
</dbReference>
<name>A0A0G4P0R3_PENC3</name>
<gene>
    <name evidence="1" type="ORF">PCAMFM013_S003g000655</name>
</gene>
<reference evidence="1 2" key="1">
    <citation type="journal article" date="2014" name="Nat. Commun.">
        <title>Multiple recent horizontal transfers of a large genomic region in cheese making fungi.</title>
        <authorList>
            <person name="Cheeseman K."/>
            <person name="Ropars J."/>
            <person name="Renault P."/>
            <person name="Dupont J."/>
            <person name="Gouzy J."/>
            <person name="Branca A."/>
            <person name="Abraham A.L."/>
            <person name="Ceppi M."/>
            <person name="Conseiller E."/>
            <person name="Debuchy R."/>
            <person name="Malagnac F."/>
            <person name="Goarin A."/>
            <person name="Silar P."/>
            <person name="Lacoste S."/>
            <person name="Sallet E."/>
            <person name="Bensimon A."/>
            <person name="Giraud T."/>
            <person name="Brygoo Y."/>
        </authorList>
    </citation>
    <scope>NUCLEOTIDE SEQUENCE [LARGE SCALE GENOMIC DNA]</scope>
    <source>
        <strain evidence="2">FM 013</strain>
    </source>
</reference>
<keyword evidence="2" id="KW-1185">Reference proteome</keyword>
<dbReference type="AlphaFoldDB" id="A0A0G4P0R3"/>
<protein>
    <submittedName>
        <fullName evidence="1">Str. FM013</fullName>
    </submittedName>
</protein>
<proteinExistence type="predicted"/>